<reference evidence="9 10" key="1">
    <citation type="journal article" date="2012" name="Stand. Genomic Sci.">
        <title>Complete genome sequence of the aerobic, heterotroph Marinithermus hydrothermalis type strain (T1(T)) from a deep-sea hydrothermal vent chimney.</title>
        <authorList>
            <person name="Copeland A."/>
            <person name="Gu W."/>
            <person name="Yasawong M."/>
            <person name="Lapidus A."/>
            <person name="Lucas S."/>
            <person name="Deshpande S."/>
            <person name="Pagani I."/>
            <person name="Tapia R."/>
            <person name="Cheng J.F."/>
            <person name="Goodwin L.A."/>
            <person name="Pitluck S."/>
            <person name="Liolios K."/>
            <person name="Ivanova N."/>
            <person name="Mavromatis K."/>
            <person name="Mikhailova N."/>
            <person name="Pati A."/>
            <person name="Chen A."/>
            <person name="Palaniappan K."/>
            <person name="Land M."/>
            <person name="Pan C."/>
            <person name="Brambilla E.M."/>
            <person name="Rohde M."/>
            <person name="Tindall B.J."/>
            <person name="Sikorski J."/>
            <person name="Goker M."/>
            <person name="Detter J.C."/>
            <person name="Bristow J."/>
            <person name="Eisen J.A."/>
            <person name="Markowitz V."/>
            <person name="Hugenholtz P."/>
            <person name="Kyrpides N.C."/>
            <person name="Klenk H.P."/>
            <person name="Woyke T."/>
        </authorList>
    </citation>
    <scope>NUCLEOTIDE SEQUENCE [LARGE SCALE GENOMIC DNA]</scope>
    <source>
        <strain evidence="10">DSM 14884 / JCM 11576 / T1</strain>
    </source>
</reference>
<feature type="transmembrane region" description="Helical" evidence="7">
    <location>
        <begin position="399"/>
        <end position="420"/>
    </location>
</feature>
<feature type="transmembrane region" description="Helical" evidence="7">
    <location>
        <begin position="110"/>
        <end position="130"/>
    </location>
</feature>
<keyword evidence="6 7" id="KW-0472">Membrane</keyword>
<dbReference type="PROSITE" id="PS00198">
    <property type="entry name" value="4FE4S_FER_1"/>
    <property type="match status" value="1"/>
</dbReference>
<feature type="transmembrane region" description="Helical" evidence="7">
    <location>
        <begin position="261"/>
        <end position="280"/>
    </location>
</feature>
<evidence type="ECO:0000256" key="6">
    <source>
        <dbReference type="ARBA" id="ARBA00023136"/>
    </source>
</evidence>
<dbReference type="InterPro" id="IPR017900">
    <property type="entry name" value="4Fe4S_Fe_S_CS"/>
</dbReference>
<dbReference type="Proteomes" id="UP000007030">
    <property type="component" value="Chromosome"/>
</dbReference>
<dbReference type="EMBL" id="CP002630">
    <property type="protein sequence ID" value="AEB12158.1"/>
    <property type="molecule type" value="Genomic_DNA"/>
</dbReference>
<evidence type="ECO:0000259" key="8">
    <source>
        <dbReference type="PROSITE" id="PS51379"/>
    </source>
</evidence>
<evidence type="ECO:0000256" key="4">
    <source>
        <dbReference type="ARBA" id="ARBA00023004"/>
    </source>
</evidence>
<feature type="transmembrane region" description="Helical" evidence="7">
    <location>
        <begin position="345"/>
        <end position="363"/>
    </location>
</feature>
<comment type="subcellular location">
    <subcellularLocation>
        <location evidence="1">Cell membrane</location>
    </subcellularLocation>
</comment>
<evidence type="ECO:0000256" key="3">
    <source>
        <dbReference type="ARBA" id="ARBA00022723"/>
    </source>
</evidence>
<dbReference type="eggNOG" id="COG0348">
    <property type="taxonomic scope" value="Bacteria"/>
</dbReference>
<keyword evidence="2" id="KW-1003">Cell membrane</keyword>
<proteinExistence type="predicted"/>
<accession>F2NMI8</accession>
<keyword evidence="7" id="KW-1133">Transmembrane helix</keyword>
<evidence type="ECO:0000313" key="10">
    <source>
        <dbReference type="Proteomes" id="UP000007030"/>
    </source>
</evidence>
<keyword evidence="5" id="KW-0411">Iron-sulfur</keyword>
<dbReference type="InterPro" id="IPR052378">
    <property type="entry name" value="NosR_regulator"/>
</dbReference>
<dbReference type="PROSITE" id="PS51379">
    <property type="entry name" value="4FE4S_FER_2"/>
    <property type="match status" value="1"/>
</dbReference>
<gene>
    <name evidence="9" type="ordered locus">Marky_1423</name>
</gene>
<dbReference type="STRING" id="869210.Marky_1423"/>
<dbReference type="PANTHER" id="PTHR30224:SF4">
    <property type="entry name" value="ELECTRON TRANSPORT PROTEIN YCCM-RELATED"/>
    <property type="match status" value="1"/>
</dbReference>
<dbReference type="HOGENOM" id="CLU_017386_1_0_0"/>
<feature type="transmembrane region" description="Helical" evidence="7">
    <location>
        <begin position="136"/>
        <end position="157"/>
    </location>
</feature>
<protein>
    <submittedName>
        <fullName evidence="9">4fe-4S ferredoxin iron-sulfur binding domain-containing protein</fullName>
    </submittedName>
</protein>
<organism evidence="9 10">
    <name type="scientific">Marinithermus hydrothermalis (strain DSM 14884 / JCM 11576 / T1)</name>
    <dbReference type="NCBI Taxonomy" id="869210"/>
    <lineage>
        <taxon>Bacteria</taxon>
        <taxon>Thermotogati</taxon>
        <taxon>Deinococcota</taxon>
        <taxon>Deinococci</taxon>
        <taxon>Thermales</taxon>
        <taxon>Thermaceae</taxon>
        <taxon>Marinithermus</taxon>
    </lineage>
</organism>
<dbReference type="GO" id="GO:0046872">
    <property type="term" value="F:metal ion binding"/>
    <property type="evidence" value="ECO:0007669"/>
    <property type="project" value="UniProtKB-KW"/>
</dbReference>
<feature type="transmembrane region" description="Helical" evidence="7">
    <location>
        <begin position="432"/>
        <end position="451"/>
    </location>
</feature>
<keyword evidence="4" id="KW-0408">Iron</keyword>
<evidence type="ECO:0000313" key="9">
    <source>
        <dbReference type="EMBL" id="AEB12158.1"/>
    </source>
</evidence>
<feature type="transmembrane region" description="Helical" evidence="7">
    <location>
        <begin position="29"/>
        <end position="48"/>
    </location>
</feature>
<evidence type="ECO:0000256" key="7">
    <source>
        <dbReference type="SAM" id="Phobius"/>
    </source>
</evidence>
<evidence type="ECO:0000256" key="2">
    <source>
        <dbReference type="ARBA" id="ARBA00022475"/>
    </source>
</evidence>
<dbReference type="SUPFAM" id="SSF54862">
    <property type="entry name" value="4Fe-4S ferredoxins"/>
    <property type="match status" value="1"/>
</dbReference>
<evidence type="ECO:0000256" key="1">
    <source>
        <dbReference type="ARBA" id="ARBA00004236"/>
    </source>
</evidence>
<feature type="transmembrane region" description="Helical" evidence="7">
    <location>
        <begin position="300"/>
        <end position="324"/>
    </location>
</feature>
<dbReference type="AlphaFoldDB" id="F2NMI8"/>
<name>F2NMI8_MARHT</name>
<feature type="domain" description="4Fe-4S ferredoxin-type" evidence="8">
    <location>
        <begin position="216"/>
        <end position="246"/>
    </location>
</feature>
<evidence type="ECO:0000256" key="5">
    <source>
        <dbReference type="ARBA" id="ARBA00023014"/>
    </source>
</evidence>
<keyword evidence="7" id="KW-0812">Transmembrane</keyword>
<sequence length="469" mass="51756">MIQPAPTRRWDLLRLPLVRRFVRWRYSRFVLQLPLFLLALLALFDGFTGRQLAPKNLATVSVWLHYRGLVVLAIALLGNVFCAACPLMLTRGASRALKRWLPEWRWPRRLRNKYGVLGLTLLYLFAYEYWDLWASPWLTAWLILGYFGAALVVNAIFPSGTFCKYVCPLGNFNFALATASPTQITARDPARCLTCEGKYCVNGRGAAYPGCETRLFVPQIQSNTDCTLCLNCVRACPYDNVALEVRSPVREWVTARYRPDWALFGALLLFAGVMNAFAMVPPYYALAEALARALGTTHEGVLLGVIFAAWVGIAGLLSVGLSLLSSWLAGIHERPLQAVRRWGAGYLPMAFAVWGAHYAYHFLTGWASIVPVTQQALGRLGLYPGRPDWALAAQVPEALLFPTAALAIYAGLAASSYVLVRRSLALGRGYAALPVLALLVYLAALTLWVLAQPMEMRGTLLAPSPSGGI</sequence>
<dbReference type="OrthoDB" id="9771372at2"/>
<dbReference type="GO" id="GO:0005886">
    <property type="term" value="C:plasma membrane"/>
    <property type="evidence" value="ECO:0007669"/>
    <property type="project" value="UniProtKB-SubCell"/>
</dbReference>
<dbReference type="GO" id="GO:0051536">
    <property type="term" value="F:iron-sulfur cluster binding"/>
    <property type="evidence" value="ECO:0007669"/>
    <property type="project" value="UniProtKB-KW"/>
</dbReference>
<keyword evidence="3" id="KW-0479">Metal-binding</keyword>
<dbReference type="InterPro" id="IPR017896">
    <property type="entry name" value="4Fe4S_Fe-S-bd"/>
</dbReference>
<dbReference type="KEGG" id="mhd:Marky_1423"/>
<dbReference type="RefSeq" id="WP_013704205.1">
    <property type="nucleotide sequence ID" value="NC_015387.1"/>
</dbReference>
<keyword evidence="10" id="KW-1185">Reference proteome</keyword>
<feature type="transmembrane region" description="Helical" evidence="7">
    <location>
        <begin position="68"/>
        <end position="89"/>
    </location>
</feature>
<dbReference type="PANTHER" id="PTHR30224">
    <property type="entry name" value="ELECTRON TRANSPORT PROTEIN"/>
    <property type="match status" value="1"/>
</dbReference>